<gene>
    <name evidence="12" type="ORF">C900_01254</name>
</gene>
<dbReference type="InterPro" id="IPR051048">
    <property type="entry name" value="Peptidase_S8/S53_subtilisin"/>
</dbReference>
<dbReference type="PROSITE" id="PS00138">
    <property type="entry name" value="SUBTILASE_SER"/>
    <property type="match status" value="1"/>
</dbReference>
<dbReference type="PROSITE" id="PS00137">
    <property type="entry name" value="SUBTILASE_HIS"/>
    <property type="match status" value="1"/>
</dbReference>
<dbReference type="InterPro" id="IPR053879">
    <property type="entry name" value="HYDIN_VesB_CFA65-like_Ig"/>
</dbReference>
<comment type="similarity">
    <text evidence="3 10">Belongs to the peptidase S8 family.</text>
</comment>
<dbReference type="GO" id="GO:0006508">
    <property type="term" value="P:proteolysis"/>
    <property type="evidence" value="ECO:0007669"/>
    <property type="project" value="UniProtKB-KW"/>
</dbReference>
<accession>L8JKI9</accession>
<dbReference type="InterPro" id="IPR029062">
    <property type="entry name" value="Class_I_gatase-like"/>
</dbReference>
<dbReference type="GO" id="GO:0004252">
    <property type="term" value="F:serine-type endopeptidase activity"/>
    <property type="evidence" value="ECO:0007669"/>
    <property type="project" value="UniProtKB-UniRule"/>
</dbReference>
<dbReference type="PANTHER" id="PTHR43399">
    <property type="entry name" value="SUBTILISIN-RELATED"/>
    <property type="match status" value="1"/>
</dbReference>
<evidence type="ECO:0000256" key="7">
    <source>
        <dbReference type="ARBA" id="ARBA00022825"/>
    </source>
</evidence>
<dbReference type="Pfam" id="PF07675">
    <property type="entry name" value="Cleaved_Adhesin"/>
    <property type="match status" value="2"/>
</dbReference>
<dbReference type="Pfam" id="PF18962">
    <property type="entry name" value="Por_Secre_tail"/>
    <property type="match status" value="1"/>
</dbReference>
<feature type="domain" description="Fibronectin type-III" evidence="11">
    <location>
        <begin position="442"/>
        <end position="547"/>
    </location>
</feature>
<dbReference type="Pfam" id="PF22544">
    <property type="entry name" value="HYDIN_VesB_CFA65-like_Ig"/>
    <property type="match status" value="1"/>
</dbReference>
<dbReference type="InterPro" id="IPR032304">
    <property type="entry name" value="Peptidase_S8_N"/>
</dbReference>
<dbReference type="InterPro" id="IPR011628">
    <property type="entry name" value="Cleaved_adhesin"/>
</dbReference>
<evidence type="ECO:0000256" key="6">
    <source>
        <dbReference type="ARBA" id="ARBA00022801"/>
    </source>
</evidence>
<dbReference type="Gene3D" id="2.60.120.200">
    <property type="match status" value="2"/>
</dbReference>
<dbReference type="EMBL" id="AMZN01000164">
    <property type="protein sequence ID" value="ELR68029.1"/>
    <property type="molecule type" value="Genomic_DNA"/>
</dbReference>
<comment type="subcellular location">
    <subcellularLocation>
        <location evidence="1">Cell projection</location>
        <location evidence="1">Cilium</location>
    </subcellularLocation>
    <subcellularLocation>
        <location evidence="2">Cytoplasm</location>
    </subcellularLocation>
</comment>
<organism evidence="12 13">
    <name type="scientific">Fulvivirga imtechensis AK7</name>
    <dbReference type="NCBI Taxonomy" id="1237149"/>
    <lineage>
        <taxon>Bacteria</taxon>
        <taxon>Pseudomonadati</taxon>
        <taxon>Bacteroidota</taxon>
        <taxon>Cytophagia</taxon>
        <taxon>Cytophagales</taxon>
        <taxon>Fulvivirgaceae</taxon>
        <taxon>Fulvivirga</taxon>
    </lineage>
</organism>
<dbReference type="eggNOG" id="COG1404">
    <property type="taxonomic scope" value="Bacteria"/>
</dbReference>
<evidence type="ECO:0000313" key="13">
    <source>
        <dbReference type="Proteomes" id="UP000011135"/>
    </source>
</evidence>
<name>L8JKI9_9BACT</name>
<evidence type="ECO:0000256" key="2">
    <source>
        <dbReference type="ARBA" id="ARBA00004496"/>
    </source>
</evidence>
<dbReference type="PATRIC" id="fig|1237149.3.peg.5905"/>
<dbReference type="CDD" id="cd00063">
    <property type="entry name" value="FN3"/>
    <property type="match status" value="1"/>
</dbReference>
<proteinExistence type="inferred from homology"/>
<keyword evidence="5 10" id="KW-0645">Protease</keyword>
<dbReference type="SUPFAM" id="SSF52317">
    <property type="entry name" value="Class I glutamine amidotransferase-like"/>
    <property type="match status" value="1"/>
</dbReference>
<dbReference type="Gene3D" id="3.40.50.200">
    <property type="entry name" value="Peptidase S8/S53 domain"/>
    <property type="match status" value="1"/>
</dbReference>
<dbReference type="PRINTS" id="PR00723">
    <property type="entry name" value="SUBTILISIN"/>
</dbReference>
<dbReference type="InterPro" id="IPR022398">
    <property type="entry name" value="Peptidase_S8_His-AS"/>
</dbReference>
<feature type="active site" description="Charge relay system" evidence="10">
    <location>
        <position position="204"/>
    </location>
</feature>
<evidence type="ECO:0000259" key="11">
    <source>
        <dbReference type="PROSITE" id="PS50853"/>
    </source>
</evidence>
<dbReference type="InterPro" id="IPR003961">
    <property type="entry name" value="FN3_dom"/>
</dbReference>
<keyword evidence="8" id="KW-0969">Cilium</keyword>
<dbReference type="Proteomes" id="UP000011135">
    <property type="component" value="Unassembled WGS sequence"/>
</dbReference>
<dbReference type="InterPro" id="IPR023828">
    <property type="entry name" value="Peptidase_S8_Ser-AS"/>
</dbReference>
<evidence type="ECO:0000256" key="9">
    <source>
        <dbReference type="ARBA" id="ARBA00023273"/>
    </source>
</evidence>
<evidence type="ECO:0000256" key="8">
    <source>
        <dbReference type="ARBA" id="ARBA00023069"/>
    </source>
</evidence>
<dbReference type="Pfam" id="PF00082">
    <property type="entry name" value="Peptidase_S8"/>
    <property type="match status" value="1"/>
</dbReference>
<keyword evidence="4" id="KW-0963">Cytoplasm</keyword>
<dbReference type="eggNOG" id="COG3391">
    <property type="taxonomic scope" value="Bacteria"/>
</dbReference>
<dbReference type="PROSITE" id="PS50853">
    <property type="entry name" value="FN3"/>
    <property type="match status" value="1"/>
</dbReference>
<keyword evidence="13" id="KW-1185">Reference proteome</keyword>
<dbReference type="GO" id="GO:0005737">
    <property type="term" value="C:cytoplasm"/>
    <property type="evidence" value="ECO:0007669"/>
    <property type="project" value="UniProtKB-SubCell"/>
</dbReference>
<dbReference type="InterPro" id="IPR036116">
    <property type="entry name" value="FN3_sf"/>
</dbReference>
<keyword evidence="7 10" id="KW-0720">Serine protease</keyword>
<keyword evidence="9" id="KW-0966">Cell projection</keyword>
<dbReference type="InterPro" id="IPR013783">
    <property type="entry name" value="Ig-like_fold"/>
</dbReference>
<dbReference type="InterPro" id="IPR036852">
    <property type="entry name" value="Peptidase_S8/S53_dom_sf"/>
</dbReference>
<dbReference type="NCBIfam" id="NF038128">
    <property type="entry name" value="choice_anch_J"/>
    <property type="match status" value="2"/>
</dbReference>
<dbReference type="SMART" id="SM00060">
    <property type="entry name" value="FN3"/>
    <property type="match status" value="1"/>
</dbReference>
<dbReference type="SUPFAM" id="SSF52743">
    <property type="entry name" value="Subtilisin-like"/>
    <property type="match status" value="1"/>
</dbReference>
<evidence type="ECO:0000256" key="3">
    <source>
        <dbReference type="ARBA" id="ARBA00011073"/>
    </source>
</evidence>
<dbReference type="PANTHER" id="PTHR43399:SF4">
    <property type="entry name" value="CELL WALL-ASSOCIATED PROTEASE"/>
    <property type="match status" value="1"/>
</dbReference>
<evidence type="ECO:0000256" key="4">
    <source>
        <dbReference type="ARBA" id="ARBA00022490"/>
    </source>
</evidence>
<dbReference type="InterPro" id="IPR000209">
    <property type="entry name" value="Peptidase_S8/S53_dom"/>
</dbReference>
<evidence type="ECO:0000313" key="12">
    <source>
        <dbReference type="EMBL" id="ELR68029.1"/>
    </source>
</evidence>
<dbReference type="InterPro" id="IPR015500">
    <property type="entry name" value="Peptidase_S8_subtilisin-rel"/>
</dbReference>
<dbReference type="SUPFAM" id="SSF49265">
    <property type="entry name" value="Fibronectin type III"/>
    <property type="match status" value="1"/>
</dbReference>
<dbReference type="Pfam" id="PF16361">
    <property type="entry name" value="Peptidase_S8_N"/>
    <property type="match status" value="1"/>
</dbReference>
<feature type="active site" description="Charge relay system" evidence="10">
    <location>
        <position position="378"/>
    </location>
</feature>
<sequence>MSRTPEGYLRTGNASLDQALSQSRASNMKRVFRHGGKFEEKHRKHGLHLWYEVRFDASTDVDQAVSNFARLREIRNAEPIYEKSIDGYEKMMKEAVLMPLNTDANDPQYPNQWHYNNTGQTGGTPGADISLPQAWNLETGNSQVIVAVTDGGIDVDHEDLAANMWINTGEIPGNGIDDDNNGYVDDIYGYGFGDDTGEIAADLHGTHVGGTVAAVTNNGIGVAGVAGGDGSGNGVRLMSCAAFGAFGTGGFAETYIYGADNGAVISQNSWGYTSPNVFEQAVLDAIDYFIAEAGYDENGDPVGPMQGGLVIFAAGNSGSFSNYYPGFYEPTLAVGGTDHNDNEYVSSNRGDWVDVAAPAVNVLSTFPNNQYSSISGTSMACPHVSGLAALILSQNIGNITPDQIRARIEQTTDPLPGLEFLGSGRINAFAALQQDDGVAPEAITDLSVTDVDLSSVTLQWTAPEDAGNGSASSYDIRYSTSVITAANFDSATPVADPPKASVAGTTEVFTVTGLNSATEYYFAIKSADFFGNVSTISNVVSATTDDVPLASVSPSSMTADLETGETETQILTISNGGQGPLDFNISFGGTVFTPASASASKNIKPHAKVLSTTKAYAPAGDVQLLEGSQYSTGFESFTLGGLNGQDGWSANAAWVVSDAMPYAGTRHVYAAATGAGTNSLAFSPNVGIGEEEYSSTTAKVKIEGSGTTWQVIPQSPTAELVVTRISFDADGGLSILDGDAGDYVTVPHEIPSGYFDLKLVVNRSTLDMNLYFNNELVYAGKAFAGDIEQVVLLSPMEGTGSEFFMDDIDIYDGVLDTYPFLSANITSGTVPAGEDQEIEITFDASGLFGGTYENIIQIQTNDPANPSFMVPATMSVTGTGKPVIDVDPDSLVFDDTFVGGTDTRTLTISNGGTEILTVTDINSTSSDFTVASDTTFSIMPFGNKEIVVEFSPSVLGEITGEIIIVSNDTTNAEVHVPVSGNGVEAPIIAVNPSSFEFELERGDTTSAILTITNNGVADLEFTIEVASADEGPASVSMDFPATAGRARMADGVKQPLTSNFSGMKVMSNVSLAASTVEVLLLTPDDDITDVETMLAFPDINVTRFPESSLPSISLTDVEGYDVIITTNNTKWQEGGGISPAAIGNLLADYIDQGGKVIVNNFAYDYAGWELAGRFINENYGPFTKATADLSGSVNLGTIHAPNHPVMEGVTSIGNSYLWQNPGLTSGATLLADWADGNHFAAANDNVVAVNILPSNGSGAPGWTGDLPTFYHNAIMWLSGASFVSVDTESGTLAGGESIDVKVNVSAEGLEAGFYEANINILSNDPVNDLVQVPVSLNVLGPAVVATPEFLDVTVIKGLSATRTITLTNNGSLDAQFEIDIVNSAPEAEPATYNPLYVNKPPRTTPFAGDRLGLAKAVVKGSAGKTAAGDELYSTGFENFAIGNINGQQGWTGQFGNWRVEGNNPASGDKHFRGLSDGLGQSAAFTPQLPVGGEAVATASMDVNLQTGASWWISTESSTAINGRVIFDPIGNVVMVSDDGAGGAALDTLAYTIPGNYFNVAFEVDKTSGNYKFYIDNVEVFEGKAFSTDLEFVTVVSFMEVAGPTFDMDNLEVYEGRLIPSYLSLSQSEGVIPAGSSITIDVNFNGSNIDYGTYYKDLLVYINGASNPDIEIPTKFTVTGDASVEVAPQVLEQVVNYKEQETTQFKIKNKGGQPLNFDISVFGADLANQNREMGEVQIPTASKAKFEKSMAYEAKLTRKPTPVQLVVGETIFAENFDGGAFPPANWTVEDNEGTGLVWGTLAEHGLNNWAGSGGAAAVNSDANQGVEFDTELITPVIDIAGRSNVVVQYNANYRNFIGSDFLDLDITTDGGATWTNILSWNESHGTGFGAPGEFVVVELDDYLSGASEMQLRWRYYDPNSGDWDFYAQIDDVEIIADANTWLTVSPSTGVVPVGQELTIDVTFDASKLESGEYFAGILVNSNAVNLPVASVFAIMEVLEPADIEVNPTSLEQLLVAGFSDTQTLSITNNGESVLRYQLGGFMKDSEIVSVSKKELPRKETSVRTSPYSGDLFAGKKAVPHNGVSRNAGTLVYGTDFESFATGDINGQNGWFAQFGNWTVETENPDSGEKHFRGLADGLGQSVAVTPSVGVGTEPTSSFTVDMSVKGSGVTWQLIPQSPTAGLVVTRIQINPDNSIDALVDDGAGGAVFESVADAIDTAYTDLKVEAERATGEFTVYINKEAVFTGQGFAGDIEEVVILSLMEVAGPTMDLDDLNIWDGEAPIPFLSTNPEFGNVAAGETVEIVVTFDATHLEKGIYNDEIIVFSNDPDESAVNIPVTLEVINPPALAVEPDTIISDVAIGTMRNHTVTISNTGEANLRFGFAGFGDEPVPGVFRRKRDYSEERRAKMQQDKGKSRELDYSRPAVFMEGESILFEGFEGETFPPAGWTLVDNEGSGVVWESDDENYTGGKGKSAIANSDAAGSAEFDTELITPAIDVAGKTGVHVQYYVNYQNFANEDFLDLDISTDGGATWTNLLRWNEDHGGFFALPGEFVSIALDDYLVGASTMMLRWHYYDPNTGDWDWYAQIDEVEVLYEGVAWLTVDPEQGVVPGGESMDVTVTFDASLPQIEPGTYEKDLLLMTNVPEQPEKVLHMVMNAVDVTNSCVGGEVVEFNQGLRKKGTMIPPRRSNPANALGAPEENTDYNFVSLGFGGSITIKLDNIIVDLPGNDFMVYETSYMDFEDSCEVYPETADVYVSNNGTDFYLVGTACKDTEFDIAPSGLYEIQYVKIVDTSDINYKGFGPAADGFDVDGIMCLNGGESSMSRQHRIASQNTVPDEVMEDVVTTFPNPFRDRISVTMAVDNDGRYEVVLHDIYGAMVYKGKVQASYGELKTDIDARSLSRGTYTITIMSEDGGFKQSNLLIKQ</sequence>
<evidence type="ECO:0000256" key="5">
    <source>
        <dbReference type="ARBA" id="ARBA00022670"/>
    </source>
</evidence>
<evidence type="ECO:0000256" key="10">
    <source>
        <dbReference type="PROSITE-ProRule" id="PRU01240"/>
    </source>
</evidence>
<dbReference type="NCBIfam" id="NF012200">
    <property type="entry name" value="choice_anch_D"/>
    <property type="match status" value="1"/>
</dbReference>
<comment type="caution">
    <text evidence="12">The sequence shown here is derived from an EMBL/GenBank/DDBJ whole genome shotgun (WGS) entry which is preliminary data.</text>
</comment>
<protein>
    <recommendedName>
        <fullName evidence="11">Fibronectin type-III domain-containing protein</fullName>
    </recommendedName>
</protein>
<dbReference type="PROSITE" id="PS51892">
    <property type="entry name" value="SUBTILASE"/>
    <property type="match status" value="1"/>
</dbReference>
<dbReference type="InterPro" id="IPR026444">
    <property type="entry name" value="Secre_tail"/>
</dbReference>
<dbReference type="Pfam" id="PF00041">
    <property type="entry name" value="fn3"/>
    <property type="match status" value="1"/>
</dbReference>
<dbReference type="STRING" id="1237149.C900_01254"/>
<evidence type="ECO:0000256" key="1">
    <source>
        <dbReference type="ARBA" id="ARBA00004138"/>
    </source>
</evidence>
<dbReference type="Gene3D" id="2.60.40.10">
    <property type="entry name" value="Immunoglobulins"/>
    <property type="match status" value="7"/>
</dbReference>
<feature type="active site" description="Charge relay system" evidence="10">
    <location>
        <position position="150"/>
    </location>
</feature>
<dbReference type="SUPFAM" id="SSF110296">
    <property type="entry name" value="Oligoxyloglucan reducing end-specific cellobiohydrolase"/>
    <property type="match status" value="1"/>
</dbReference>
<keyword evidence="6 10" id="KW-0378">Hydrolase</keyword>
<reference evidence="12 13" key="1">
    <citation type="submission" date="2012-12" db="EMBL/GenBank/DDBJ databases">
        <title>Genome assembly of Fulvivirga imtechensis AK7.</title>
        <authorList>
            <person name="Nupur N."/>
            <person name="Khatri I."/>
            <person name="Kumar R."/>
            <person name="Subramanian S."/>
            <person name="Pinnaka A."/>
        </authorList>
    </citation>
    <scope>NUCLEOTIDE SEQUENCE [LARGE SCALE GENOMIC DNA]</scope>
    <source>
        <strain evidence="12 13">AK7</strain>
    </source>
</reference>